<name>A0A0X8FAZ9_9LACT</name>
<dbReference type="Pfam" id="PF02635">
    <property type="entry name" value="DsrE"/>
    <property type="match status" value="1"/>
</dbReference>
<evidence type="ECO:0000313" key="2">
    <source>
        <dbReference type="EMBL" id="PKZ20791.1"/>
    </source>
</evidence>
<dbReference type="OrthoDB" id="6412948at2"/>
<dbReference type="Proteomes" id="UP000069912">
    <property type="component" value="Chromosome"/>
</dbReference>
<dbReference type="EMBL" id="CP014160">
    <property type="protein sequence ID" value="AMB94022.1"/>
    <property type="molecule type" value="Genomic_DNA"/>
</dbReference>
<dbReference type="SUPFAM" id="SSF75169">
    <property type="entry name" value="DsrEFH-like"/>
    <property type="match status" value="1"/>
</dbReference>
<dbReference type="KEGG" id="asan:AWM72_04220"/>
<evidence type="ECO:0000313" key="4">
    <source>
        <dbReference type="Proteomes" id="UP000234239"/>
    </source>
</evidence>
<evidence type="ECO:0000313" key="1">
    <source>
        <dbReference type="EMBL" id="AMB94022.1"/>
    </source>
</evidence>
<dbReference type="AlphaFoldDB" id="A0A0X8FAZ9"/>
<evidence type="ECO:0000313" key="3">
    <source>
        <dbReference type="Proteomes" id="UP000069912"/>
    </source>
</evidence>
<accession>A0A0X8FAZ9</accession>
<organism evidence="1 3">
    <name type="scientific">Aerococcus sanguinicola</name>
    <dbReference type="NCBI Taxonomy" id="119206"/>
    <lineage>
        <taxon>Bacteria</taxon>
        <taxon>Bacillati</taxon>
        <taxon>Bacillota</taxon>
        <taxon>Bacilli</taxon>
        <taxon>Lactobacillales</taxon>
        <taxon>Aerococcaceae</taxon>
        <taxon>Aerococcus</taxon>
    </lineage>
</organism>
<dbReference type="InterPro" id="IPR003787">
    <property type="entry name" value="Sulphur_relay_DsrE/F-like"/>
</dbReference>
<dbReference type="Gene3D" id="3.40.1260.10">
    <property type="entry name" value="DsrEFH-like"/>
    <property type="match status" value="1"/>
</dbReference>
<dbReference type="EMBL" id="PKGY01000006">
    <property type="protein sequence ID" value="PKZ20791.1"/>
    <property type="molecule type" value="Genomic_DNA"/>
</dbReference>
<reference evidence="2 4" key="3">
    <citation type="submission" date="2017-12" db="EMBL/GenBank/DDBJ databases">
        <title>Phylogenetic diversity of female urinary microbiome.</title>
        <authorList>
            <person name="Thomas-White K."/>
            <person name="Wolfe A.J."/>
        </authorList>
    </citation>
    <scope>NUCLEOTIDE SEQUENCE [LARGE SCALE GENOMIC DNA]</scope>
    <source>
        <strain evidence="2 4">UMB0139</strain>
    </source>
</reference>
<dbReference type="InterPro" id="IPR027396">
    <property type="entry name" value="DsrEFH-like"/>
</dbReference>
<dbReference type="Proteomes" id="UP000234239">
    <property type="component" value="Unassembled WGS sequence"/>
</dbReference>
<protein>
    <submittedName>
        <fullName evidence="1">Uncharacterized protein</fullName>
    </submittedName>
</protein>
<proteinExistence type="predicted"/>
<keyword evidence="3" id="KW-1185">Reference proteome</keyword>
<dbReference type="GeneID" id="92903275"/>
<reference evidence="1 3" key="1">
    <citation type="journal article" date="2016" name="Genome Announc.">
        <title>Complete Genome Sequences of Aerococcus christensenii CCUG 28831T, Aerococcus sanguinicola CCUG 43001T, Aerococcus urinae CCUG 36881T, Aerococcus urinaeequi CCUG 28094T, Aerococcus urinaehominis CCUG 42038 BT, and Aerococcus viridans CCUG 4311T.</title>
        <authorList>
            <person name="Carkaci D."/>
            <person name="Dargis R."/>
            <person name="Nielsen X.C."/>
            <person name="Skovgaard O."/>
            <person name="Fuursted K."/>
            <person name="Christensen J.J."/>
        </authorList>
    </citation>
    <scope>NUCLEOTIDE SEQUENCE [LARGE SCALE GENOMIC DNA]</scope>
    <source>
        <strain evidence="1 3">CCUG43001</strain>
    </source>
</reference>
<reference evidence="3" key="2">
    <citation type="submission" date="2016-01" db="EMBL/GenBank/DDBJ databases">
        <title>Six Aerococcus type strain genome sequencing and assembly using PacBio and Illumina Hiseq.</title>
        <authorList>
            <person name="Carkaci D."/>
            <person name="Dargis R."/>
            <person name="Nielsen X.C."/>
            <person name="Skovgaard O."/>
            <person name="Fuursted K."/>
            <person name="Christensen J.J."/>
        </authorList>
    </citation>
    <scope>NUCLEOTIDE SEQUENCE [LARGE SCALE GENOMIC DNA]</scope>
    <source>
        <strain evidence="3">CCUG43001</strain>
    </source>
</reference>
<dbReference type="RefSeq" id="WP_067973707.1">
    <property type="nucleotide sequence ID" value="NZ_CAJHKM010000005.1"/>
</dbReference>
<sequence length="109" mass="12355">MKRVVFHVHEMKAWPTLFTYLEKAYEVSPDLKAVVVANGAAVRLADREELLDQAKPWLDRGVTFELSKPSLEREGIDEDRVAQVGLAVALDGVAALIDYQHDRYAYIRV</sequence>
<gene>
    <name evidence="1" type="ORF">AWM72_04220</name>
    <name evidence="2" type="ORF">CYJ28_09220</name>
</gene>